<evidence type="ECO:0000313" key="2">
    <source>
        <dbReference type="EMBL" id="QMU28904.1"/>
    </source>
</evidence>
<accession>A0A7L7L829</accession>
<dbReference type="KEGG" id="add:HUW48_13025"/>
<dbReference type="RefSeq" id="WP_182416085.1">
    <property type="nucleotide sequence ID" value="NZ_CP055153.1"/>
</dbReference>
<keyword evidence="3" id="KW-1185">Reference proteome</keyword>
<evidence type="ECO:0000256" key="1">
    <source>
        <dbReference type="SAM" id="SignalP"/>
    </source>
</evidence>
<reference evidence="2 3" key="1">
    <citation type="submission" date="2020-06" db="EMBL/GenBank/DDBJ databases">
        <authorList>
            <person name="Hwang Y.J."/>
        </authorList>
    </citation>
    <scope>NUCLEOTIDE SEQUENCE [LARGE SCALE GENOMIC DNA]</scope>
    <source>
        <strain evidence="2 3">KUDC8001</strain>
    </source>
</reference>
<proteinExistence type="predicted"/>
<feature type="chain" id="PRO_5029810594" description="SH3 domain-containing protein" evidence="1">
    <location>
        <begin position="20"/>
        <end position="103"/>
    </location>
</feature>
<reference evidence="2 3" key="2">
    <citation type="submission" date="2020-08" db="EMBL/GenBank/DDBJ databases">
        <title>Adhaeribacter dokdonensis sp. nov., isolated from the rhizosphere of Elymus tsukushiensis, a plant native to the Dokdo Islands, Republic of Korea.</title>
        <authorList>
            <person name="Ghim S.Y."/>
        </authorList>
    </citation>
    <scope>NUCLEOTIDE SEQUENCE [LARGE SCALE GENOMIC DNA]</scope>
    <source>
        <strain evidence="2 3">KUDC8001</strain>
    </source>
</reference>
<organism evidence="2 3">
    <name type="scientific">Adhaeribacter radiodurans</name>
    <dbReference type="NCBI Taxonomy" id="2745197"/>
    <lineage>
        <taxon>Bacteria</taxon>
        <taxon>Pseudomonadati</taxon>
        <taxon>Bacteroidota</taxon>
        <taxon>Cytophagia</taxon>
        <taxon>Cytophagales</taxon>
        <taxon>Hymenobacteraceae</taxon>
        <taxon>Adhaeribacter</taxon>
    </lineage>
</organism>
<gene>
    <name evidence="2" type="ORF">HUW48_13025</name>
</gene>
<evidence type="ECO:0008006" key="4">
    <source>
        <dbReference type="Google" id="ProtNLM"/>
    </source>
</evidence>
<protein>
    <recommendedName>
        <fullName evidence="4">SH3 domain-containing protein</fullName>
    </recommendedName>
</protein>
<evidence type="ECO:0000313" key="3">
    <source>
        <dbReference type="Proteomes" id="UP000514509"/>
    </source>
</evidence>
<name>A0A7L7L829_9BACT</name>
<feature type="signal peptide" evidence="1">
    <location>
        <begin position="1"/>
        <end position="19"/>
    </location>
</feature>
<dbReference type="Proteomes" id="UP000514509">
    <property type="component" value="Chromosome"/>
</dbReference>
<dbReference type="EMBL" id="CP055153">
    <property type="protein sequence ID" value="QMU28904.1"/>
    <property type="molecule type" value="Genomic_DNA"/>
</dbReference>
<dbReference type="Gene3D" id="2.30.30.40">
    <property type="entry name" value="SH3 Domains"/>
    <property type="match status" value="1"/>
</dbReference>
<sequence>MKKAILSLAILFQVVVASANNKGGNQELTVYKQPSKETEILKVLSETDEVALVRPFNNRWSIVTVNKEVGYMSSFQLSQYNKQQRAAAIAKAKATKTKQNGRS</sequence>
<keyword evidence="1" id="KW-0732">Signal</keyword>
<dbReference type="AlphaFoldDB" id="A0A7L7L829"/>